<name>A0A699HC96_TANCI</name>
<feature type="region of interest" description="Disordered" evidence="2">
    <location>
        <begin position="464"/>
        <end position="541"/>
    </location>
</feature>
<sequence>MTTLAEHIIVAGAKNHPPILKNQCMIHGMTMQQVQVNTKFLNALPSEWRKIVTDVKLAKSLYTTNYNQLYAYLSQHERHDNEVRITCERYPDPLALVANSPTINNPSQAQQHSVIQQSQAEFLQLDSSLAVPMFQQREDPIECINKAIENLSTVESRFPPSNNQLRTSSNPRNQATIQDGRVTVQQVQGRQNQSYAGTRNKGIATTSKGNYAVAKAVLMANLSSCDPEVLSKVEQMTDHVAHLDKENQKYKMCFVDKNTFEIQIKQPSFDNDQRLKQIMSQEIMHIAVNSVDSFDVKKSCVNEYNKCLKLENELLKKKDLIEKDVYDKLLKSYSTLEKHCISLELTTQLNQEVFQKDNFCENQNAPTFNQLFELNELKSQSQEKDTVIRKLKDMIKYLSGKVSLENVKKDIDEIETINIELEHIVANLLLENENLREEREHLKSIYKDQFNSIRKTQKEVAVTPMNKDKRVRFSKPVTSSSNIPKQNDSLKTKDSNKPLLTYTEVKPTTSASGSKSSGNTKNNRITRPPSNNQKNKVEGHYRKVKSSLNKMNFVSEPVIRFGNDHITKIMGHEDYHLENVTISWVYYVEGLGHNLFSVGQFYDFDLEALKIKSWLWHRRLSHLNFDYINSLAKQGLVRVIAPEPFVSTGTPLSMIIDQDAPSTSTSQTHAETPSPFIPFGVEEADHDIKVAHMDNNPSVEFLIPEPCFEESSTQVKLDELGGVLKNKARLVARGYLREEGIDFKESLAPVARLEAIRIFIAFATHMNMVVYQMDVKIMFLNGILREEVYVNQTDGFVDPENLNHVYKLKKALYGLKQDPPDTPMVEKSKLDEDPQGKAVDPTRYRGMIGTLMYLIDSRPDLVFAMCMCARYQAKPDSCIALIAFADADHAGCQDTRKSTSGSMQLLDIRHHFIKEQVENDVVELYFVRTKYQLADIFTKPLARERLEFLIKKLGMQSMSPETLKKLANKEQE</sequence>
<evidence type="ECO:0000313" key="5">
    <source>
        <dbReference type="EMBL" id="GEX84635.1"/>
    </source>
</evidence>
<dbReference type="InterPro" id="IPR013103">
    <property type="entry name" value="RVT_2"/>
</dbReference>
<feature type="domain" description="Reverse transcriptase Ty1/copia-type" evidence="3">
    <location>
        <begin position="717"/>
        <end position="819"/>
    </location>
</feature>
<dbReference type="PANTHER" id="PTHR11439:SF509">
    <property type="entry name" value="RNA-DIRECTED DNA POLYMERASE"/>
    <property type="match status" value="1"/>
</dbReference>
<gene>
    <name evidence="5" type="ORF">Tci_356610</name>
</gene>
<comment type="caution">
    <text evidence="5">The sequence shown here is derived from an EMBL/GenBank/DDBJ whole genome shotgun (WGS) entry which is preliminary data.</text>
</comment>
<organism evidence="5">
    <name type="scientific">Tanacetum cinerariifolium</name>
    <name type="common">Dalmatian daisy</name>
    <name type="synonym">Chrysanthemum cinerariifolium</name>
    <dbReference type="NCBI Taxonomy" id="118510"/>
    <lineage>
        <taxon>Eukaryota</taxon>
        <taxon>Viridiplantae</taxon>
        <taxon>Streptophyta</taxon>
        <taxon>Embryophyta</taxon>
        <taxon>Tracheophyta</taxon>
        <taxon>Spermatophyta</taxon>
        <taxon>Magnoliopsida</taxon>
        <taxon>eudicotyledons</taxon>
        <taxon>Gunneridae</taxon>
        <taxon>Pentapetalae</taxon>
        <taxon>asterids</taxon>
        <taxon>campanulids</taxon>
        <taxon>Asterales</taxon>
        <taxon>Asteraceae</taxon>
        <taxon>Asteroideae</taxon>
        <taxon>Anthemideae</taxon>
        <taxon>Anthemidinae</taxon>
        <taxon>Tanacetum</taxon>
    </lineage>
</organism>
<feature type="compositionally biased region" description="Low complexity" evidence="2">
    <location>
        <begin position="508"/>
        <end position="523"/>
    </location>
</feature>
<evidence type="ECO:0000259" key="4">
    <source>
        <dbReference type="Pfam" id="PF13976"/>
    </source>
</evidence>
<dbReference type="Pfam" id="PF07727">
    <property type="entry name" value="RVT_2"/>
    <property type="match status" value="1"/>
</dbReference>
<reference evidence="5" key="1">
    <citation type="journal article" date="2019" name="Sci. Rep.">
        <title>Draft genome of Tanacetum cinerariifolium, the natural source of mosquito coil.</title>
        <authorList>
            <person name="Yamashiro T."/>
            <person name="Shiraishi A."/>
            <person name="Satake H."/>
            <person name="Nakayama K."/>
        </authorList>
    </citation>
    <scope>NUCLEOTIDE SEQUENCE</scope>
</reference>
<feature type="region of interest" description="Disordered" evidence="2">
    <location>
        <begin position="819"/>
        <end position="838"/>
    </location>
</feature>
<evidence type="ECO:0000256" key="1">
    <source>
        <dbReference type="SAM" id="Coils"/>
    </source>
</evidence>
<accession>A0A699HC96</accession>
<dbReference type="Pfam" id="PF13976">
    <property type="entry name" value="gag_pre-integrs"/>
    <property type="match status" value="1"/>
</dbReference>
<dbReference type="PANTHER" id="PTHR11439">
    <property type="entry name" value="GAG-POL-RELATED RETROTRANSPOSON"/>
    <property type="match status" value="1"/>
</dbReference>
<protein>
    <submittedName>
        <fullName evidence="5">Retrovirus-related Pol polyprotein from transposon TNT 1-94</fullName>
    </submittedName>
</protein>
<dbReference type="AlphaFoldDB" id="A0A699HC96"/>
<feature type="coiled-coil region" evidence="1">
    <location>
        <begin position="404"/>
        <end position="445"/>
    </location>
</feature>
<proteinExistence type="predicted"/>
<evidence type="ECO:0000256" key="2">
    <source>
        <dbReference type="SAM" id="MobiDB-lite"/>
    </source>
</evidence>
<dbReference type="EMBL" id="BKCJ010134001">
    <property type="protein sequence ID" value="GEX84635.1"/>
    <property type="molecule type" value="Genomic_DNA"/>
</dbReference>
<dbReference type="InterPro" id="IPR025724">
    <property type="entry name" value="GAG-pre-integrase_dom"/>
</dbReference>
<evidence type="ECO:0000259" key="3">
    <source>
        <dbReference type="Pfam" id="PF07727"/>
    </source>
</evidence>
<keyword evidence="1" id="KW-0175">Coiled coil</keyword>
<feature type="compositionally biased region" description="Polar residues" evidence="2">
    <location>
        <begin position="476"/>
        <end position="487"/>
    </location>
</feature>
<feature type="compositionally biased region" description="Basic and acidic residues" evidence="2">
    <location>
        <begin position="824"/>
        <end position="838"/>
    </location>
</feature>
<feature type="domain" description="GAG-pre-integrase" evidence="4">
    <location>
        <begin position="612"/>
        <end position="639"/>
    </location>
</feature>